<dbReference type="PROSITE" id="PS50048">
    <property type="entry name" value="ZN2_CY6_FUNGAL_2"/>
    <property type="match status" value="1"/>
</dbReference>
<dbReference type="SUPFAM" id="SSF57701">
    <property type="entry name" value="Zn2/Cys6 DNA-binding domain"/>
    <property type="match status" value="1"/>
</dbReference>
<keyword evidence="1" id="KW-0539">Nucleus</keyword>
<evidence type="ECO:0000313" key="5">
    <source>
        <dbReference type="Proteomes" id="UP000799750"/>
    </source>
</evidence>
<keyword evidence="5" id="KW-1185">Reference proteome</keyword>
<organism evidence="4 5">
    <name type="scientific">Lophium mytilinum</name>
    <dbReference type="NCBI Taxonomy" id="390894"/>
    <lineage>
        <taxon>Eukaryota</taxon>
        <taxon>Fungi</taxon>
        <taxon>Dikarya</taxon>
        <taxon>Ascomycota</taxon>
        <taxon>Pezizomycotina</taxon>
        <taxon>Dothideomycetes</taxon>
        <taxon>Pleosporomycetidae</taxon>
        <taxon>Mytilinidiales</taxon>
        <taxon>Mytilinidiaceae</taxon>
        <taxon>Lophium</taxon>
    </lineage>
</organism>
<dbReference type="InterPro" id="IPR036864">
    <property type="entry name" value="Zn2-C6_fun-type_DNA-bd_sf"/>
</dbReference>
<dbReference type="AlphaFoldDB" id="A0A6A6R6F2"/>
<evidence type="ECO:0000313" key="4">
    <source>
        <dbReference type="EMBL" id="KAF2499303.1"/>
    </source>
</evidence>
<dbReference type="SMART" id="SM00066">
    <property type="entry name" value="GAL4"/>
    <property type="match status" value="1"/>
</dbReference>
<feature type="region of interest" description="Disordered" evidence="2">
    <location>
        <begin position="175"/>
        <end position="201"/>
    </location>
</feature>
<dbReference type="GO" id="GO:0000981">
    <property type="term" value="F:DNA-binding transcription factor activity, RNA polymerase II-specific"/>
    <property type="evidence" value="ECO:0007669"/>
    <property type="project" value="InterPro"/>
</dbReference>
<dbReference type="Proteomes" id="UP000799750">
    <property type="component" value="Unassembled WGS sequence"/>
</dbReference>
<dbReference type="Pfam" id="PF00172">
    <property type="entry name" value="Zn_clus"/>
    <property type="match status" value="1"/>
</dbReference>
<dbReference type="Gene3D" id="4.10.240.10">
    <property type="entry name" value="Zn(2)-C6 fungal-type DNA-binding domain"/>
    <property type="match status" value="1"/>
</dbReference>
<evidence type="ECO:0000256" key="2">
    <source>
        <dbReference type="SAM" id="MobiDB-lite"/>
    </source>
</evidence>
<gene>
    <name evidence="4" type="ORF">BU16DRAFT_557633</name>
</gene>
<dbReference type="EMBL" id="MU004184">
    <property type="protein sequence ID" value="KAF2499303.1"/>
    <property type="molecule type" value="Genomic_DNA"/>
</dbReference>
<accession>A0A6A6R6F2</accession>
<evidence type="ECO:0000256" key="1">
    <source>
        <dbReference type="ARBA" id="ARBA00023242"/>
    </source>
</evidence>
<dbReference type="PANTHER" id="PTHR35392">
    <property type="entry name" value="ZN(II)2CYS6 TRANSCRIPTION FACTOR (EUROFUNG)-RELATED-RELATED"/>
    <property type="match status" value="1"/>
</dbReference>
<name>A0A6A6R6F2_9PEZI</name>
<dbReference type="GO" id="GO:0008270">
    <property type="term" value="F:zinc ion binding"/>
    <property type="evidence" value="ECO:0007669"/>
    <property type="project" value="InterPro"/>
</dbReference>
<reference evidence="4" key="1">
    <citation type="journal article" date="2020" name="Stud. Mycol.">
        <title>101 Dothideomycetes genomes: a test case for predicting lifestyles and emergence of pathogens.</title>
        <authorList>
            <person name="Haridas S."/>
            <person name="Albert R."/>
            <person name="Binder M."/>
            <person name="Bloem J."/>
            <person name="Labutti K."/>
            <person name="Salamov A."/>
            <person name="Andreopoulos B."/>
            <person name="Baker S."/>
            <person name="Barry K."/>
            <person name="Bills G."/>
            <person name="Bluhm B."/>
            <person name="Cannon C."/>
            <person name="Castanera R."/>
            <person name="Culley D."/>
            <person name="Daum C."/>
            <person name="Ezra D."/>
            <person name="Gonzalez J."/>
            <person name="Henrissat B."/>
            <person name="Kuo A."/>
            <person name="Liang C."/>
            <person name="Lipzen A."/>
            <person name="Lutzoni F."/>
            <person name="Magnuson J."/>
            <person name="Mondo S."/>
            <person name="Nolan M."/>
            <person name="Ohm R."/>
            <person name="Pangilinan J."/>
            <person name="Park H.-J."/>
            <person name="Ramirez L."/>
            <person name="Alfaro M."/>
            <person name="Sun H."/>
            <person name="Tritt A."/>
            <person name="Yoshinaga Y."/>
            <person name="Zwiers L.-H."/>
            <person name="Turgeon B."/>
            <person name="Goodwin S."/>
            <person name="Spatafora J."/>
            <person name="Crous P."/>
            <person name="Grigoriev I."/>
        </authorList>
    </citation>
    <scope>NUCLEOTIDE SEQUENCE</scope>
    <source>
        <strain evidence="4">CBS 269.34</strain>
    </source>
</reference>
<sequence>MAADHVNPFDINCGKPAGRKEGWEDLVAWDGDLYDPFFQGDVSFASSWNDLHVPESVASDYPSAPPSVGDGSFYEYPLSPLSFSSSITSGPVFPLSSPLDFRNDRVQSGSFDPSNPLAFQPQALENLGGWADQSNEQELEHARAIPIPRSNPRSTASSFVFSSPVSDRPRIVEPLPEANNERAIRIPHKGPRSRASSINSPSTPSFGWVQYQVNNSNNRLVPFGSGSNGSRRQRGRTKGLNPDQRKSAALMRVVKACSNCRRRKERCDPGIPCKACIEHYRGNLVNHPCRERSLADLSTVFLSERLGWHPTARTPEFFLFPSDFTVSDYTLTIPINLGFGPSLQRPVQIVHPSDMSRLVHEHIVYDWPPRSTSGRLCHNAVFPAVLSDTSTLSQNLDQHLSLLVTSHFKAFPLYCSPLRVLRDVYILYRSLPSSSGRILHQALKLLVLVHIGGDTTVAASDPTVASIIACANLPADTTPTPCFIRAQLGAVMPILAQELMRDVLSQLERLALSRKCTEWPVVLATLVVLLMSVESVQYHAAKMPYHSRYDTNPAPLKERTKCQEMDEQGVEALLNFYKACYGGCHSRLRENWEGEGSSFQPTRETKSEDRFVNSMRAAIRNSNSGGYLREREDVSLEDVTDMNCFFDRLLAKLLLLRT</sequence>
<feature type="domain" description="Zn(2)-C6 fungal-type" evidence="3">
    <location>
        <begin position="256"/>
        <end position="291"/>
    </location>
</feature>
<dbReference type="OrthoDB" id="3921198at2759"/>
<dbReference type="InterPro" id="IPR001138">
    <property type="entry name" value="Zn2Cys6_DnaBD"/>
</dbReference>
<feature type="region of interest" description="Disordered" evidence="2">
    <location>
        <begin position="219"/>
        <end position="245"/>
    </location>
</feature>
<proteinExistence type="predicted"/>
<dbReference type="InterPro" id="IPR052973">
    <property type="entry name" value="Fungal_sec-metab_reg_TF"/>
</dbReference>
<protein>
    <recommendedName>
        <fullName evidence="3">Zn(2)-C6 fungal-type domain-containing protein</fullName>
    </recommendedName>
</protein>
<dbReference type="CDD" id="cd00067">
    <property type="entry name" value="GAL4"/>
    <property type="match status" value="1"/>
</dbReference>
<evidence type="ECO:0000259" key="3">
    <source>
        <dbReference type="PROSITE" id="PS50048"/>
    </source>
</evidence>
<dbReference type="PANTHER" id="PTHR35392:SF3">
    <property type="entry name" value="ZN(2)-C6 FUNGAL-TYPE DOMAIN-CONTAINING PROTEIN"/>
    <property type="match status" value="1"/>
</dbReference>